<evidence type="ECO:0000313" key="2">
    <source>
        <dbReference type="EMBL" id="KAK8243485.1"/>
    </source>
</evidence>
<feature type="region of interest" description="Disordered" evidence="1">
    <location>
        <begin position="318"/>
        <end position="342"/>
    </location>
</feature>
<protein>
    <submittedName>
        <fullName evidence="2">Uncharacterized protein</fullName>
    </submittedName>
</protein>
<comment type="caution">
    <text evidence="2">The sequence shown here is derived from an EMBL/GenBank/DDBJ whole genome shotgun (WGS) entry which is preliminary data.</text>
</comment>
<evidence type="ECO:0000313" key="3">
    <source>
        <dbReference type="Proteomes" id="UP001492380"/>
    </source>
</evidence>
<feature type="compositionally biased region" description="Acidic residues" evidence="1">
    <location>
        <begin position="568"/>
        <end position="590"/>
    </location>
</feature>
<keyword evidence="3" id="KW-1185">Reference proteome</keyword>
<feature type="compositionally biased region" description="Basic and acidic residues" evidence="1">
    <location>
        <begin position="470"/>
        <end position="481"/>
    </location>
</feature>
<evidence type="ECO:0000256" key="1">
    <source>
        <dbReference type="SAM" id="MobiDB-lite"/>
    </source>
</evidence>
<reference evidence="2 3" key="1">
    <citation type="submission" date="2024-04" db="EMBL/GenBank/DDBJ databases">
        <title>Phyllosticta paracitricarpa is synonymous to the EU quarantine fungus P. citricarpa based on phylogenomic analyses.</title>
        <authorList>
            <consortium name="Lawrence Berkeley National Laboratory"/>
            <person name="Van Ingen-Buijs V.A."/>
            <person name="Van Westerhoven A.C."/>
            <person name="Haridas S."/>
            <person name="Skiadas P."/>
            <person name="Martin F."/>
            <person name="Groenewald J.Z."/>
            <person name="Crous P.W."/>
            <person name="Seidl M.F."/>
        </authorList>
    </citation>
    <scope>NUCLEOTIDE SEQUENCE [LARGE SCALE GENOMIC DNA]</scope>
    <source>
        <strain evidence="2 3">CBS 123374</strain>
    </source>
</reference>
<accession>A0ABR1YXP5</accession>
<gene>
    <name evidence="2" type="ORF">HDK90DRAFT_475033</name>
</gene>
<feature type="region of interest" description="Disordered" evidence="1">
    <location>
        <begin position="470"/>
        <end position="520"/>
    </location>
</feature>
<feature type="compositionally biased region" description="Polar residues" evidence="1">
    <location>
        <begin position="318"/>
        <end position="327"/>
    </location>
</feature>
<organism evidence="2 3">
    <name type="scientific">Phyllosticta capitalensis</name>
    <dbReference type="NCBI Taxonomy" id="121624"/>
    <lineage>
        <taxon>Eukaryota</taxon>
        <taxon>Fungi</taxon>
        <taxon>Dikarya</taxon>
        <taxon>Ascomycota</taxon>
        <taxon>Pezizomycotina</taxon>
        <taxon>Dothideomycetes</taxon>
        <taxon>Dothideomycetes incertae sedis</taxon>
        <taxon>Botryosphaeriales</taxon>
        <taxon>Phyllostictaceae</taxon>
        <taxon>Phyllosticta</taxon>
    </lineage>
</organism>
<feature type="compositionally biased region" description="Basic and acidic residues" evidence="1">
    <location>
        <begin position="502"/>
        <end position="520"/>
    </location>
</feature>
<feature type="compositionally biased region" description="Polar residues" evidence="1">
    <location>
        <begin position="596"/>
        <end position="608"/>
    </location>
</feature>
<proteinExistence type="predicted"/>
<name>A0ABR1YXP5_9PEZI</name>
<feature type="region of interest" description="Disordered" evidence="1">
    <location>
        <begin position="732"/>
        <end position="790"/>
    </location>
</feature>
<dbReference type="Proteomes" id="UP001492380">
    <property type="component" value="Unassembled WGS sequence"/>
</dbReference>
<feature type="region of interest" description="Disordered" evidence="1">
    <location>
        <begin position="568"/>
        <end position="608"/>
    </location>
</feature>
<dbReference type="EMBL" id="JBBWRZ010000002">
    <property type="protein sequence ID" value="KAK8243485.1"/>
    <property type="molecule type" value="Genomic_DNA"/>
</dbReference>
<sequence length="790" mass="90508">MEVYHYHGRQKVIKAVCGFTAIKAFEEWSEAQRPIDHAALLKEHVRLELRWLEKKLGLRNNTFDRIGRANVPDQTVRISKKWADQMVHDAMWWFPDRWFKKYKDLAVALNRTQEAYDKNKAEAAQFGFDLAAKRPAPAFNLTNELDDAAAMNAGALARRDVSDDSDRVQVDPLNKTQEFYDRKQDKSLARRDLQADSDCIRVYHDHGRERVDKVVCGKKELMAFRKWSDKQAAIDHEAWTKEHLERQDRFVESKMGLRNNSFLLRNRNDIHGNKIRLGSYRYNHMVENGMYWTPEKWLKKYRKYVNQLNETQAYYDNKQASQTNMTQELDDTTTRDDGPLARRSVAGDDECVDVLHYHGIKRVEKRICNNKELKAFEKWSKKQALKDDAKVLRKHQEVVLRWAEKKMDMRNGSMSRVDRNDIYGNKIPVRGSKAATMLSRAVYWSPVKWYKKYRKEAKILNEAQEQLERKNLEQGQRDVRTKNGTGNSMSRRDLVPGSPVQNERKHDFDPVSTLKEGDRSDGFIGMQLRKLFRQLDQNESSPVPVPSEVSSLDDSVAMKSFLRGFYDEDFDSDSDNDSDDDSDDDGDNDSDYSSSQVAVTPSSTPNTAATVPLFKSLSKRAVSTTPESVSDFTFPTFSIPAILSDVKLPPTTTIGVPKIPLSTTSTPAYQFSRHPDLKTWPYTTPDPTTTHLGPSGFTSIMDGRVWIRIKPHGPHSSTPEFKSIDFKTETLPTPSPTASVGRDKHGTFTYSTRPYPEELPAWSKAGLIGPRASSRTKARLLNAPTTTRKS</sequence>